<dbReference type="EMBL" id="JACFXV010000039">
    <property type="protein sequence ID" value="MBA5776295.1"/>
    <property type="molecule type" value="Genomic_DNA"/>
</dbReference>
<name>A0A839ABC3_9HYPH</name>
<evidence type="ECO:0000313" key="4">
    <source>
        <dbReference type="Proteomes" id="UP000541109"/>
    </source>
</evidence>
<proteinExistence type="predicted"/>
<dbReference type="Pfam" id="PF14301">
    <property type="entry name" value="DUF4376"/>
    <property type="match status" value="1"/>
</dbReference>
<reference evidence="3 4" key="1">
    <citation type="submission" date="2020-07" db="EMBL/GenBank/DDBJ databases">
        <title>Stappia sp., F7233, whole genome shotgun sequencing project.</title>
        <authorList>
            <person name="Jiang S."/>
            <person name="Liu Z.W."/>
            <person name="Du Z.J."/>
        </authorList>
    </citation>
    <scope>NUCLEOTIDE SEQUENCE [LARGE SCALE GENOMIC DNA]</scope>
    <source>
        <strain evidence="3 4">F7233</strain>
    </source>
</reference>
<keyword evidence="4" id="KW-1185">Reference proteome</keyword>
<dbReference type="AlphaFoldDB" id="A0A839ABC3"/>
<dbReference type="Proteomes" id="UP000541109">
    <property type="component" value="Unassembled WGS sequence"/>
</dbReference>
<dbReference type="RefSeq" id="WP_182162576.1">
    <property type="nucleotide sequence ID" value="NZ_JACFXV010000039.1"/>
</dbReference>
<comment type="caution">
    <text evidence="3">The sequence shown here is derived from an EMBL/GenBank/DDBJ whole genome shotgun (WGS) entry which is preliminary data.</text>
</comment>
<dbReference type="EMBL" id="JACFXV010000042">
    <property type="protein sequence ID" value="MBA5776314.1"/>
    <property type="molecule type" value="Genomic_DNA"/>
</dbReference>
<sequence length="174" mass="18626">MRHAVIKDGVVINVIIAPKGHQIPGHIVVPAGDAGPGDIYDPITDAFYAPSVAAVTRDELLRTAADLRWRLEVGGVNWDGLLVSTDRDSQAKIMAERLAILSGIRVDGDGFKFADGVFRTLSNDEMVAVSTAVREHVRRAFAIEQSVIAAIEGGAIRSLQDVEKAFAKEAGPAR</sequence>
<gene>
    <name evidence="2" type="ORF">H2509_04055</name>
    <name evidence="3" type="ORF">H2509_04150</name>
</gene>
<evidence type="ECO:0000259" key="1">
    <source>
        <dbReference type="Pfam" id="PF14301"/>
    </source>
</evidence>
<feature type="domain" description="DUF4376" evidence="1">
    <location>
        <begin position="57"/>
        <end position="158"/>
    </location>
</feature>
<evidence type="ECO:0000313" key="3">
    <source>
        <dbReference type="EMBL" id="MBA5776314.1"/>
    </source>
</evidence>
<organism evidence="3 4">
    <name type="scientific">Stappia albiluteola</name>
    <dbReference type="NCBI Taxonomy" id="2758565"/>
    <lineage>
        <taxon>Bacteria</taxon>
        <taxon>Pseudomonadati</taxon>
        <taxon>Pseudomonadota</taxon>
        <taxon>Alphaproteobacteria</taxon>
        <taxon>Hyphomicrobiales</taxon>
        <taxon>Stappiaceae</taxon>
        <taxon>Stappia</taxon>
    </lineage>
</organism>
<dbReference type="InterPro" id="IPR025484">
    <property type="entry name" value="DUF4376"/>
</dbReference>
<accession>A0A839ABC3</accession>
<evidence type="ECO:0000313" key="2">
    <source>
        <dbReference type="EMBL" id="MBA5776295.1"/>
    </source>
</evidence>
<protein>
    <submittedName>
        <fullName evidence="3">DUF4376 domain-containing protein</fullName>
    </submittedName>
</protein>